<evidence type="ECO:0000313" key="1">
    <source>
        <dbReference type="EMBL" id="ESL10779.1"/>
    </source>
</evidence>
<organism evidence="1 2">
    <name type="scientific">Trypanosoma rangeli SC58</name>
    <dbReference type="NCBI Taxonomy" id="429131"/>
    <lineage>
        <taxon>Eukaryota</taxon>
        <taxon>Discoba</taxon>
        <taxon>Euglenozoa</taxon>
        <taxon>Kinetoplastea</taxon>
        <taxon>Metakinetoplastina</taxon>
        <taxon>Trypanosomatida</taxon>
        <taxon>Trypanosomatidae</taxon>
        <taxon>Trypanosoma</taxon>
        <taxon>Herpetosoma</taxon>
    </lineage>
</organism>
<evidence type="ECO:0000313" key="2">
    <source>
        <dbReference type="Proteomes" id="UP000031737"/>
    </source>
</evidence>
<name>A0A061J7D0_TRYRA</name>
<dbReference type="Proteomes" id="UP000031737">
    <property type="component" value="Unassembled WGS sequence"/>
</dbReference>
<accession>A0A061J7D0</accession>
<reference evidence="1 2" key="1">
    <citation type="submission" date="2013-07" db="EMBL/GenBank/DDBJ databases">
        <authorList>
            <person name="Stoco P.H."/>
            <person name="Wagner G."/>
            <person name="Gerber A."/>
            <person name="Zaha A."/>
            <person name="Thompson C."/>
            <person name="Bartholomeu D.C."/>
            <person name="Luckemeyer D.D."/>
            <person name="Bahia D."/>
            <person name="Loreto E."/>
            <person name="Prestes E.B."/>
            <person name="Lima F.M."/>
            <person name="Rodrigues-Luiz G."/>
            <person name="Vallejo G.A."/>
            <person name="Filho J.F."/>
            <person name="Monteiro K.M."/>
            <person name="Tyler K.M."/>
            <person name="de Almeida L.G."/>
            <person name="Ortiz M.F."/>
            <person name="Siervo M.A."/>
            <person name="de Moraes M.H."/>
            <person name="Cunha O.L."/>
            <person name="Mendonca-Neto R."/>
            <person name="Silva R."/>
            <person name="Teixeira S.M."/>
            <person name="Murta S.M."/>
            <person name="Sincero T.C."/>
            <person name="Mendes T.A."/>
            <person name="Urmenyi T.P."/>
            <person name="Silva V.G."/>
            <person name="da Rocha W.D."/>
            <person name="Andersson B."/>
            <person name="Romanha A.J."/>
            <person name="Steindel M."/>
            <person name="de Vasconcelos A.T."/>
            <person name="Grisard E.C."/>
        </authorList>
    </citation>
    <scope>NUCLEOTIDE SEQUENCE [LARGE SCALE GENOMIC DNA]</scope>
    <source>
        <strain evidence="1 2">SC58</strain>
    </source>
</reference>
<dbReference type="AlphaFoldDB" id="A0A061J7D0"/>
<protein>
    <submittedName>
        <fullName evidence="1">Uncharacterized protein</fullName>
    </submittedName>
</protein>
<dbReference type="OrthoDB" id="243377at2759"/>
<gene>
    <name evidence="1" type="ORF">TRSC58_01482</name>
</gene>
<sequence>MIPFKRPHLCASEGHAEIAVELATLRQLQKYANFEKLLREELQRVYGDAPEEFRGVITYSTREAPQRFTGCFTERQLETLHQHDAAVEKAKSLDSEYQTAVEEHERLVEANKDRKQTQKRLREEAKSQNRLHKMHHDVVAAEYEVECLTLKLKNLFAIDAIRVPLN</sequence>
<keyword evidence="2" id="KW-1185">Reference proteome</keyword>
<dbReference type="VEuPathDB" id="TriTrypDB:TRSC58_01482"/>
<dbReference type="EMBL" id="AUPL01001482">
    <property type="protein sequence ID" value="ESL10779.1"/>
    <property type="molecule type" value="Genomic_DNA"/>
</dbReference>
<comment type="caution">
    <text evidence="1">The sequence shown here is derived from an EMBL/GenBank/DDBJ whole genome shotgun (WGS) entry which is preliminary data.</text>
</comment>
<proteinExistence type="predicted"/>